<dbReference type="Proteomes" id="UP001523216">
    <property type="component" value="Unassembled WGS sequence"/>
</dbReference>
<keyword evidence="6" id="KW-0408">Iron</keyword>
<dbReference type="InterPro" id="IPR034786">
    <property type="entry name" value="MAR"/>
</dbReference>
<evidence type="ECO:0000313" key="12">
    <source>
        <dbReference type="Proteomes" id="UP001523216"/>
    </source>
</evidence>
<dbReference type="InterPro" id="IPR000627">
    <property type="entry name" value="Intradiol_dOase_C"/>
</dbReference>
<dbReference type="CDD" id="cd08177">
    <property type="entry name" value="MAR"/>
    <property type="match status" value="1"/>
</dbReference>
<dbReference type="EMBL" id="JAMQOL010000058">
    <property type="protein sequence ID" value="MCM4083276.1"/>
    <property type="molecule type" value="Genomic_DNA"/>
</dbReference>
<dbReference type="InterPro" id="IPR007535">
    <property type="entry name" value="Catechol_dOase_N"/>
</dbReference>
<keyword evidence="3" id="KW-0479">Metal-binding</keyword>
<dbReference type="Pfam" id="PF04444">
    <property type="entry name" value="Dioxygenase_N"/>
    <property type="match status" value="1"/>
</dbReference>
<gene>
    <name evidence="11" type="ORF">LXN57_37585</name>
</gene>
<evidence type="ECO:0000256" key="5">
    <source>
        <dbReference type="ARBA" id="ARBA00023002"/>
    </source>
</evidence>
<comment type="similarity">
    <text evidence="2">Belongs to the intradiol ring-cleavage dioxygenase family.</text>
</comment>
<evidence type="ECO:0000259" key="9">
    <source>
        <dbReference type="Pfam" id="PF04444"/>
    </source>
</evidence>
<dbReference type="InterPro" id="IPR056798">
    <property type="entry name" value="ADH_Fe_C"/>
</dbReference>
<organism evidence="11 12">
    <name type="scientific">Paractinoplanes hotanensis</name>
    <dbReference type="NCBI Taxonomy" id="2906497"/>
    <lineage>
        <taxon>Bacteria</taxon>
        <taxon>Bacillati</taxon>
        <taxon>Actinomycetota</taxon>
        <taxon>Actinomycetes</taxon>
        <taxon>Micromonosporales</taxon>
        <taxon>Micromonosporaceae</taxon>
        <taxon>Paractinoplanes</taxon>
    </lineage>
</organism>
<dbReference type="Gene3D" id="2.60.130.10">
    <property type="entry name" value="Aromatic compound dioxygenase"/>
    <property type="match status" value="1"/>
</dbReference>
<comment type="cofactor">
    <cofactor evidence="1">
        <name>Fe(3+)</name>
        <dbReference type="ChEBI" id="CHEBI:29034"/>
    </cofactor>
</comment>
<dbReference type="InterPro" id="IPR001670">
    <property type="entry name" value="ADH_Fe/GldA"/>
</dbReference>
<feature type="domain" description="Catechol dioxygenase N-terminal" evidence="9">
    <location>
        <begin position="355"/>
        <end position="425"/>
    </location>
</feature>
<keyword evidence="12" id="KW-1185">Reference proteome</keyword>
<dbReference type="PANTHER" id="PTHR33711">
    <property type="entry name" value="DIOXYGENASE, PUTATIVE (AFU_ORTHOLOGUE AFUA_2G02910)-RELATED"/>
    <property type="match status" value="1"/>
</dbReference>
<dbReference type="Pfam" id="PF00465">
    <property type="entry name" value="Fe-ADH"/>
    <property type="match status" value="1"/>
</dbReference>
<dbReference type="PANTHER" id="PTHR33711:SF7">
    <property type="entry name" value="INTRADIOL RING-CLEAVAGE DIOXYGENASES DOMAIN-CONTAINING PROTEIN-RELATED"/>
    <property type="match status" value="1"/>
</dbReference>
<evidence type="ECO:0000256" key="4">
    <source>
        <dbReference type="ARBA" id="ARBA00022964"/>
    </source>
</evidence>
<sequence length="610" mass="64097">METFVYTGHAARVIFGAGTLSRLRDEVERLGATRVLLVGGRSERAAALLGPLVAARFEGVAMHTPVEVTERALELVSAAGVDCLVSVGGGSATGLGKALTGRTGLPLIAVPTTYAGSEMTPIVGETADGKKTTRSDPVLVPKTVIYDVELTLGLPVGLSVTSGLNAMAHAVEALYSPDANPATDNFALESITRLARALPLLAQRPDDPDARTDALLGAWLAGICLGTVRMGLHHKLCHLLGGSYGLPHSETHAVLLPHVMASSPPAVMRRIAAALGAPDAPTAVFDLATRLGAPGSLVELGLGEADLATIAGDDAGVLALLEEAWRGDRPAALDDRPDLTALTEQVVASFAGASNPRIAELLGDLVRRLHGFVLDNDLTEAEWLGAIDFLTRTGQLCSPTRQEFVLLSDTLGISSAVDLLTNSRSPDTTPSAVLGPFYVEGPPAVPSGANLAEGLPGVPLRADVRITDLDGRPIPDAVVDVWQSNQDGFYDVQLPELEGPVLRARLRSGADGTLWFRSILPSEYPIPDDGPVGQMLRATGRHPYRAPHLHFMISAPGYRKLITQLFVAGGRYLDSDAVFGVKDELIVEFPPGPDGSRTVEFTFRLGAGNG</sequence>
<evidence type="ECO:0000256" key="3">
    <source>
        <dbReference type="ARBA" id="ARBA00022723"/>
    </source>
</evidence>
<evidence type="ECO:0000256" key="1">
    <source>
        <dbReference type="ARBA" id="ARBA00001965"/>
    </source>
</evidence>
<dbReference type="Pfam" id="PF00775">
    <property type="entry name" value="Dioxygenase_C"/>
    <property type="match status" value="1"/>
</dbReference>
<evidence type="ECO:0000256" key="2">
    <source>
        <dbReference type="ARBA" id="ARBA00007825"/>
    </source>
</evidence>
<protein>
    <submittedName>
        <fullName evidence="11">Maleylacetate reductase and hydroxyquinol 1,2-dioxygenase domain-containing protein</fullName>
    </submittedName>
</protein>
<dbReference type="Gene3D" id="3.40.50.1970">
    <property type="match status" value="1"/>
</dbReference>
<reference evidence="11 12" key="1">
    <citation type="submission" date="2022-06" db="EMBL/GenBank/DDBJ databases">
        <title>Actinoplanes abujensis sp. nov., isolated from Nigerian arid soil.</title>
        <authorList>
            <person name="Ding P."/>
        </authorList>
    </citation>
    <scope>NUCLEOTIDE SEQUENCE [LARGE SCALE GENOMIC DNA]</scope>
    <source>
        <strain evidence="12">TRM88002</strain>
    </source>
</reference>
<evidence type="ECO:0000259" key="7">
    <source>
        <dbReference type="Pfam" id="PF00465"/>
    </source>
</evidence>
<evidence type="ECO:0000313" key="11">
    <source>
        <dbReference type="EMBL" id="MCM4083276.1"/>
    </source>
</evidence>
<comment type="caution">
    <text evidence="11">The sequence shown here is derived from an EMBL/GenBank/DDBJ whole genome shotgun (WGS) entry which is preliminary data.</text>
</comment>
<keyword evidence="4" id="KW-0223">Dioxygenase</keyword>
<dbReference type="InterPro" id="IPR050770">
    <property type="entry name" value="Intradiol_RC_Dioxygenase"/>
</dbReference>
<dbReference type="Pfam" id="PF25137">
    <property type="entry name" value="ADH_Fe_C"/>
    <property type="match status" value="1"/>
</dbReference>
<accession>A0ABT0YB61</accession>
<keyword evidence="5" id="KW-0560">Oxidoreductase</keyword>
<evidence type="ECO:0000259" key="10">
    <source>
        <dbReference type="Pfam" id="PF25137"/>
    </source>
</evidence>
<dbReference type="RefSeq" id="WP_251802987.1">
    <property type="nucleotide sequence ID" value="NZ_JAMQOL010000058.1"/>
</dbReference>
<name>A0ABT0YB61_9ACTN</name>
<proteinExistence type="inferred from homology"/>
<dbReference type="SUPFAM" id="SSF49482">
    <property type="entry name" value="Aromatic compound dioxygenase"/>
    <property type="match status" value="1"/>
</dbReference>
<feature type="domain" description="Intradiol ring-cleavage dioxygenases" evidence="8">
    <location>
        <begin position="435"/>
        <end position="604"/>
    </location>
</feature>
<feature type="domain" description="Alcohol dehydrogenase iron-type/glycerol dehydrogenase GldA" evidence="7">
    <location>
        <begin position="11"/>
        <end position="147"/>
    </location>
</feature>
<dbReference type="Gene3D" id="1.20.1090.10">
    <property type="entry name" value="Dehydroquinate synthase-like - alpha domain"/>
    <property type="match status" value="1"/>
</dbReference>
<dbReference type="InterPro" id="IPR015889">
    <property type="entry name" value="Intradiol_dOase_core"/>
</dbReference>
<dbReference type="SUPFAM" id="SSF56796">
    <property type="entry name" value="Dehydroquinate synthase-like"/>
    <property type="match status" value="1"/>
</dbReference>
<evidence type="ECO:0000259" key="8">
    <source>
        <dbReference type="Pfam" id="PF00775"/>
    </source>
</evidence>
<evidence type="ECO:0000256" key="6">
    <source>
        <dbReference type="ARBA" id="ARBA00023004"/>
    </source>
</evidence>
<feature type="domain" description="Fe-containing alcohol dehydrogenase-like C-terminal" evidence="10">
    <location>
        <begin position="160"/>
        <end position="311"/>
    </location>
</feature>